<dbReference type="AlphaFoldDB" id="A0A0E3ZKB4"/>
<sequence>MTRKSYLLLPCLFAFLFSTTALAQKAGSGSDQIATFASPIESFPTEGELFGLPVNIHGQTTYINQRYKNFNSSYSGQNSLKAQNSMSYSWSGTLFMGARIAPDTDIYFNPEVVSGVPFSGLVGLGGFTNGEGSKASGTQAKFYSARAFARHTINQEGDKLVIEDQANHITQTVSSNRVVLTGGQFSTLDIFDDSRYAKDPRIQFMNWGNMTYLAYDYAADARGYSWGLAGEWYLDNWVMRASRMLAPKSPNGRDLNWQIFNAYGDQVEVERQHNIADLPGKVSVLAYRNKMILARFEDATNYIDQNPGARQGTQAINNVRNSNQIKTGIGIHGEQALTKDLGIYGRAFTSDGKTETMSFTEADNSISVGMGMNGTSWQRPSDSVGISMMQNGLSSYRRGYLQAGGVSYFIGDYASPSQTISYSPERIGEVYYNATVIKNVLAGVNFQHIINPAYNSARGPVNILSFRVHAEF</sequence>
<dbReference type="OrthoDB" id="5755240at2"/>
<dbReference type="Pfam" id="PF04966">
    <property type="entry name" value="OprB"/>
    <property type="match status" value="1"/>
</dbReference>
<protein>
    <submittedName>
        <fullName evidence="3">Carbohydrate-selective porin</fullName>
    </submittedName>
</protein>
<proteinExistence type="inferred from homology"/>
<dbReference type="KEGG" id="pdq:CL55_00012020"/>
<dbReference type="Proteomes" id="UP000061135">
    <property type="component" value="Chromosome"/>
</dbReference>
<gene>
    <name evidence="3" type="ORF">CL55_00012020</name>
</gene>
<dbReference type="PATRIC" id="fig|576611.7.peg.1218"/>
<keyword evidence="2" id="KW-0732">Signal</keyword>
<evidence type="ECO:0000313" key="3">
    <source>
        <dbReference type="EMBL" id="AKD25535.1"/>
    </source>
</evidence>
<dbReference type="STRING" id="1835254.CL55_00012020"/>
<reference evidence="3 4" key="1">
    <citation type="submission" date="2014-03" db="EMBL/GenBank/DDBJ databases">
        <title>Genome of Polynucleobacter strain MWH-MoK4.</title>
        <authorList>
            <person name="Hahn M.W."/>
        </authorList>
    </citation>
    <scope>NUCLEOTIDE SEQUENCE [LARGE SCALE GENOMIC DNA]</scope>
    <source>
        <strain evidence="3 4">MWH-MoK4</strain>
    </source>
</reference>
<evidence type="ECO:0000313" key="4">
    <source>
        <dbReference type="Proteomes" id="UP000061135"/>
    </source>
</evidence>
<evidence type="ECO:0000256" key="2">
    <source>
        <dbReference type="RuleBase" id="RU363072"/>
    </source>
</evidence>
<organism evidence="3 4">
    <name type="scientific">Polynucleobacter duraquae</name>
    <dbReference type="NCBI Taxonomy" id="1835254"/>
    <lineage>
        <taxon>Bacteria</taxon>
        <taxon>Pseudomonadati</taxon>
        <taxon>Pseudomonadota</taxon>
        <taxon>Betaproteobacteria</taxon>
        <taxon>Burkholderiales</taxon>
        <taxon>Burkholderiaceae</taxon>
        <taxon>Polynucleobacter</taxon>
    </lineage>
</organism>
<dbReference type="GO" id="GO:0016020">
    <property type="term" value="C:membrane"/>
    <property type="evidence" value="ECO:0007669"/>
    <property type="project" value="InterPro"/>
</dbReference>
<evidence type="ECO:0000256" key="1">
    <source>
        <dbReference type="ARBA" id="ARBA00008769"/>
    </source>
</evidence>
<name>A0A0E3ZKB4_9BURK</name>
<dbReference type="InterPro" id="IPR038673">
    <property type="entry name" value="OprB_sf"/>
</dbReference>
<dbReference type="RefSeq" id="WP_052728784.1">
    <property type="nucleotide sequence ID" value="NZ_CP007501.1"/>
</dbReference>
<keyword evidence="4" id="KW-1185">Reference proteome</keyword>
<comment type="similarity">
    <text evidence="1 2">Belongs to the OprB family.</text>
</comment>
<dbReference type="GO" id="GO:0015288">
    <property type="term" value="F:porin activity"/>
    <property type="evidence" value="ECO:0007669"/>
    <property type="project" value="InterPro"/>
</dbReference>
<dbReference type="GO" id="GO:0008643">
    <property type="term" value="P:carbohydrate transport"/>
    <property type="evidence" value="ECO:0007669"/>
    <property type="project" value="InterPro"/>
</dbReference>
<dbReference type="Gene3D" id="2.40.160.180">
    <property type="entry name" value="Carbohydrate-selective porin OprB"/>
    <property type="match status" value="1"/>
</dbReference>
<dbReference type="HOGENOM" id="CLU_545978_0_0_4"/>
<accession>A0A0E3ZKB4</accession>
<dbReference type="EMBL" id="CP007501">
    <property type="protein sequence ID" value="AKD25535.1"/>
    <property type="molecule type" value="Genomic_DNA"/>
</dbReference>
<feature type="chain" id="PRO_5007228004" evidence="2">
    <location>
        <begin position="24"/>
        <end position="472"/>
    </location>
</feature>
<feature type="signal peptide" evidence="2">
    <location>
        <begin position="1"/>
        <end position="23"/>
    </location>
</feature>
<dbReference type="InterPro" id="IPR007049">
    <property type="entry name" value="Carb-sel_porin_OprB"/>
</dbReference>